<evidence type="ECO:0000313" key="2">
    <source>
        <dbReference type="Proteomes" id="UP000714275"/>
    </source>
</evidence>
<proteinExistence type="predicted"/>
<dbReference type="Pfam" id="PF18758">
    <property type="entry name" value="KDZ"/>
    <property type="match status" value="1"/>
</dbReference>
<dbReference type="InterPro" id="IPR040521">
    <property type="entry name" value="KDZ"/>
</dbReference>
<protein>
    <recommendedName>
        <fullName evidence="3">CxC2-like cysteine cluster KDZ transposase-associated domain-containing protein</fullName>
    </recommendedName>
</protein>
<dbReference type="Proteomes" id="UP000714275">
    <property type="component" value="Unassembled WGS sequence"/>
</dbReference>
<dbReference type="OrthoDB" id="2505969at2759"/>
<accession>A0A9P6ZJX1</accession>
<evidence type="ECO:0000313" key="1">
    <source>
        <dbReference type="EMBL" id="KAG1766881.1"/>
    </source>
</evidence>
<dbReference type="PANTHER" id="PTHR33096">
    <property type="entry name" value="CXC2 DOMAIN-CONTAINING PROTEIN"/>
    <property type="match status" value="1"/>
</dbReference>
<comment type="caution">
    <text evidence="1">The sequence shown here is derived from an EMBL/GenBank/DDBJ whole genome shotgun (WGS) entry which is preliminary data.</text>
</comment>
<dbReference type="AlphaFoldDB" id="A0A9P6ZJX1"/>
<sequence length="745" mass="85058">MNHSRLSFSLCFIDFAPDLLIQQQDNEVANAALLRCGFLGSSPVQPTVAIKLECLELYHQIRRRQSSFSIQTITKVLCALHNVMYSSSFQAQFSTAFDIYLKILRNICSRVNHALGRDPINWRMNGACPACTFEQSDEPKLIPRRLHSMDGNHLAKCIDGSGSTDPHIFTSDFFITDAAVERFKDNVWSRPTDHSLNRNDNCTENWTVARSVEEDKVLVFEQTGIFIMACQHGFVECITEMKRSGELAKYGLAAINHMLDVCGKDQGLGHDIGCTSRKTVASSSISAKAQELNLVIAVNVFHGYAHNRRCQLAHHPLYLEGFGIEDLETCEHIFSSSNSACGLIRHASYFHWVQYLDLHFDQWDKDKYLELSTCNFLHNNYAQALHMIEEYTPLLDEFKMRKSLTDDTFLQWRDEESEFLANLALEPPSDAIAVAYVEELEKLHFTPSSGLNSEARQSSRTAEAKLLAALRRLHLQMNVVEDFEHRHGINRRWEVSDPHYQEAHQYSGQRRFVRAVEELEGLVVQRMFELSKANLSSTGYKMRKYISKAITRRSGAIRTALEKYNNLAPLQVPPCPTLDYVDIIGYASLGEFELLKYSRHNVMTKPWTVPENREMAVKFFKVLRSHEEIIRLNVEIGHLGAWIQFEDQQMLSAIDSLQDEGSMMLAAEVQREFSERRRINDLHRIHLHSIAKLTGYSGPPPPPLLHRQALVVDLDNEAEGDDDEDSDLHDEASRLANVLSRIVQQ</sequence>
<evidence type="ECO:0008006" key="3">
    <source>
        <dbReference type="Google" id="ProtNLM"/>
    </source>
</evidence>
<reference evidence="1" key="1">
    <citation type="journal article" date="2020" name="New Phytol.">
        <title>Comparative genomics reveals dynamic genome evolution in host specialist ectomycorrhizal fungi.</title>
        <authorList>
            <person name="Lofgren L.A."/>
            <person name="Nguyen N.H."/>
            <person name="Vilgalys R."/>
            <person name="Ruytinx J."/>
            <person name="Liao H.L."/>
            <person name="Branco S."/>
            <person name="Kuo A."/>
            <person name="LaButti K."/>
            <person name="Lipzen A."/>
            <person name="Andreopoulos W."/>
            <person name="Pangilinan J."/>
            <person name="Riley R."/>
            <person name="Hundley H."/>
            <person name="Na H."/>
            <person name="Barry K."/>
            <person name="Grigoriev I.V."/>
            <person name="Stajich J.E."/>
            <person name="Kennedy P.G."/>
        </authorList>
    </citation>
    <scope>NUCLEOTIDE SEQUENCE</scope>
    <source>
        <strain evidence="1">DOB743</strain>
    </source>
</reference>
<organism evidence="1 2">
    <name type="scientific">Suillus placidus</name>
    <dbReference type="NCBI Taxonomy" id="48579"/>
    <lineage>
        <taxon>Eukaryota</taxon>
        <taxon>Fungi</taxon>
        <taxon>Dikarya</taxon>
        <taxon>Basidiomycota</taxon>
        <taxon>Agaricomycotina</taxon>
        <taxon>Agaricomycetes</taxon>
        <taxon>Agaricomycetidae</taxon>
        <taxon>Boletales</taxon>
        <taxon>Suillineae</taxon>
        <taxon>Suillaceae</taxon>
        <taxon>Suillus</taxon>
    </lineage>
</organism>
<name>A0A9P6ZJX1_9AGAM</name>
<keyword evidence="2" id="KW-1185">Reference proteome</keyword>
<dbReference type="EMBL" id="JABBWD010000092">
    <property type="protein sequence ID" value="KAG1766881.1"/>
    <property type="molecule type" value="Genomic_DNA"/>
</dbReference>
<dbReference type="PANTHER" id="PTHR33096:SF1">
    <property type="entry name" value="CXC1-LIKE CYSTEINE CLUSTER ASSOCIATED WITH KDZ TRANSPOSASES DOMAIN-CONTAINING PROTEIN"/>
    <property type="match status" value="1"/>
</dbReference>
<gene>
    <name evidence="1" type="ORF">EV702DRAFT_980585</name>
</gene>